<protein>
    <submittedName>
        <fullName evidence="2">Uncharacterized protein</fullName>
    </submittedName>
</protein>
<evidence type="ECO:0000313" key="3">
    <source>
        <dbReference type="Proteomes" id="UP001341281"/>
    </source>
</evidence>
<feature type="region of interest" description="Disordered" evidence="1">
    <location>
        <begin position="37"/>
        <end position="57"/>
    </location>
</feature>
<dbReference type="PANTHER" id="PTHR33085">
    <property type="entry name" value="OS12G0113100 PROTEIN-RELATED"/>
    <property type="match status" value="1"/>
</dbReference>
<evidence type="ECO:0000256" key="1">
    <source>
        <dbReference type="SAM" id="MobiDB-lite"/>
    </source>
</evidence>
<keyword evidence="3" id="KW-1185">Reference proteome</keyword>
<gene>
    <name evidence="2" type="ORF">U9M48_037326</name>
</gene>
<name>A0AAQ3UEP3_PASNO</name>
<sequence length="384" mass="43595">MSFRRLVHLVVDDISSRRTYSLRSIDMSSLFRPRRESLGVRPNQLPPMEEADNNQEMKPFPLPTPPVPMEFMLLGGRHNQVVATDQTGRAIIYDLGQHAVRTMHRLAAPKSTPVSLTVGDDHLYILDTCPMPGDKDKCFECFEYDHDGDQDWRPRALPPLPYKYYRPQLWESTDSVDSYAAVGDGDDAADPHILISKERFGTYSFDTVARAWSKAGNWTLPFSGRAEYVPEHGLWFGLRDDPCVFCAADLGSVLVRRPPVVHDLWEDLAPPPRWMQHLESHLVHLGSAKFCIARFFTTNPLAPVWPVTQAVFTAVEVERCGNCAGGIRVVKHRSKMYTLLSDMIYWVCSHDAEMLAYSVDVVGTIATKKKRQPLWLASHATYHR</sequence>
<dbReference type="Pfam" id="PF07893">
    <property type="entry name" value="DUF1668"/>
    <property type="match status" value="1"/>
</dbReference>
<dbReference type="InterPro" id="IPR012871">
    <property type="entry name" value="DUF1668_ORYSA"/>
</dbReference>
<dbReference type="EMBL" id="CP144752">
    <property type="protein sequence ID" value="WVZ91113.1"/>
    <property type="molecule type" value="Genomic_DNA"/>
</dbReference>
<proteinExistence type="predicted"/>
<dbReference type="AlphaFoldDB" id="A0AAQ3UEP3"/>
<dbReference type="PANTHER" id="PTHR33085:SF88">
    <property type="entry name" value="OS08G0165000 PROTEIN"/>
    <property type="match status" value="1"/>
</dbReference>
<dbReference type="Proteomes" id="UP001341281">
    <property type="component" value="Chromosome 08"/>
</dbReference>
<accession>A0AAQ3UEP3</accession>
<organism evidence="2 3">
    <name type="scientific">Paspalum notatum var. saurae</name>
    <dbReference type="NCBI Taxonomy" id="547442"/>
    <lineage>
        <taxon>Eukaryota</taxon>
        <taxon>Viridiplantae</taxon>
        <taxon>Streptophyta</taxon>
        <taxon>Embryophyta</taxon>
        <taxon>Tracheophyta</taxon>
        <taxon>Spermatophyta</taxon>
        <taxon>Magnoliopsida</taxon>
        <taxon>Liliopsida</taxon>
        <taxon>Poales</taxon>
        <taxon>Poaceae</taxon>
        <taxon>PACMAD clade</taxon>
        <taxon>Panicoideae</taxon>
        <taxon>Andropogonodae</taxon>
        <taxon>Paspaleae</taxon>
        <taxon>Paspalinae</taxon>
        <taxon>Paspalum</taxon>
    </lineage>
</organism>
<evidence type="ECO:0000313" key="2">
    <source>
        <dbReference type="EMBL" id="WVZ91113.1"/>
    </source>
</evidence>
<reference evidence="2 3" key="1">
    <citation type="submission" date="2024-02" db="EMBL/GenBank/DDBJ databases">
        <title>High-quality chromosome-scale genome assembly of Pensacola bahiagrass (Paspalum notatum Flugge var. saurae).</title>
        <authorList>
            <person name="Vega J.M."/>
            <person name="Podio M."/>
            <person name="Orjuela J."/>
            <person name="Siena L.A."/>
            <person name="Pessino S.C."/>
            <person name="Combes M.C."/>
            <person name="Mariac C."/>
            <person name="Albertini E."/>
            <person name="Pupilli F."/>
            <person name="Ortiz J.P.A."/>
            <person name="Leblanc O."/>
        </authorList>
    </citation>
    <scope>NUCLEOTIDE SEQUENCE [LARGE SCALE GENOMIC DNA]</scope>
    <source>
        <strain evidence="2">R1</strain>
        <tissue evidence="2">Leaf</tissue>
    </source>
</reference>